<accession>A0A0G9H6Z6</accession>
<organism evidence="2 3">
    <name type="scientific">Dyella japonica DSM 16301</name>
    <dbReference type="NCBI Taxonomy" id="1440762"/>
    <lineage>
        <taxon>Bacteria</taxon>
        <taxon>Pseudomonadati</taxon>
        <taxon>Pseudomonadota</taxon>
        <taxon>Gammaproteobacteria</taxon>
        <taxon>Lysobacterales</taxon>
        <taxon>Rhodanobacteraceae</taxon>
        <taxon>Dyella</taxon>
    </lineage>
</organism>
<evidence type="ECO:0000259" key="1">
    <source>
        <dbReference type="Pfam" id="PF02627"/>
    </source>
</evidence>
<dbReference type="InterPro" id="IPR052512">
    <property type="entry name" value="4CMD/NDH-1_regulator"/>
</dbReference>
<dbReference type="PANTHER" id="PTHR33570:SF2">
    <property type="entry name" value="CARBOXYMUCONOLACTONE DECARBOXYLASE-LIKE DOMAIN-CONTAINING PROTEIN"/>
    <property type="match status" value="1"/>
</dbReference>
<dbReference type="InterPro" id="IPR003779">
    <property type="entry name" value="CMD-like"/>
</dbReference>
<evidence type="ECO:0000313" key="3">
    <source>
        <dbReference type="Proteomes" id="UP000035481"/>
    </source>
</evidence>
<sequence length="250" mass="27386">MAISATAQRNHDALFPRHISTLKVTDPELIEIFDNWAFDEVLRDSELDVRTRLMVQLAAIIACNGISEFRAMLSGALNVGVSPVEAREIVYQAVPYVGMARVFDFLHVTNAVLEEHGVSLPLPAQATTTTQNRVEKGLDIQRALFGSRIDQMIANAPKDQLHFQHLLSGHCFGDHVTRNGLDIGTRELLTLSMLAALGGCEPQLAGHVAGNLAAGNDRRTLIDTITQLLPFIGYPRTLNALRVINENTAD</sequence>
<gene>
    <name evidence="2" type="ORF">Y882_03780</name>
</gene>
<dbReference type="GO" id="GO:0051920">
    <property type="term" value="F:peroxiredoxin activity"/>
    <property type="evidence" value="ECO:0007669"/>
    <property type="project" value="InterPro"/>
</dbReference>
<dbReference type="Gene3D" id="1.20.1290.10">
    <property type="entry name" value="AhpD-like"/>
    <property type="match status" value="1"/>
</dbReference>
<dbReference type="PANTHER" id="PTHR33570">
    <property type="entry name" value="4-CARBOXYMUCONOLACTONE DECARBOXYLASE FAMILY PROTEIN"/>
    <property type="match status" value="1"/>
</dbReference>
<dbReference type="AlphaFoldDB" id="A0A0G9H6Z6"/>
<dbReference type="STRING" id="1440762.Y882_03780"/>
<dbReference type="EMBL" id="JPLA01000009">
    <property type="protein sequence ID" value="KLD65206.1"/>
    <property type="molecule type" value="Genomic_DNA"/>
</dbReference>
<evidence type="ECO:0000313" key="2">
    <source>
        <dbReference type="EMBL" id="KLD65206.1"/>
    </source>
</evidence>
<dbReference type="InterPro" id="IPR029032">
    <property type="entry name" value="AhpD-like"/>
</dbReference>
<dbReference type="SUPFAM" id="SSF69118">
    <property type="entry name" value="AhpD-like"/>
    <property type="match status" value="1"/>
</dbReference>
<comment type="caution">
    <text evidence="2">The sequence shown here is derived from an EMBL/GenBank/DDBJ whole genome shotgun (WGS) entry which is preliminary data.</text>
</comment>
<proteinExistence type="predicted"/>
<name>A0A0G9H6Z6_9GAMM</name>
<reference evidence="2 3" key="1">
    <citation type="journal article" date="2015" name="Antonie Van Leeuwenhoek">
        <title>A phylogenomic and molecular marker based taxonomic framework for the order Xanthomonadales: proposal to transfer the families Algiphilaceae and Solimonadaceae to the order Nevskiales ord. nov. and to create a new family within the order Xanthomonadales, the family Rhodanobacteraceae fam. nov., containing the genus Rhodanobacter and its closest relatives.</title>
        <authorList>
            <person name="Naushad S."/>
            <person name="Adeolu M."/>
            <person name="Wong S."/>
            <person name="Sohail M."/>
            <person name="Schellhorn H.E."/>
            <person name="Gupta R.S."/>
        </authorList>
    </citation>
    <scope>NUCLEOTIDE SEQUENCE [LARGE SCALE GENOMIC DNA]</scope>
    <source>
        <strain evidence="2 3">DSM 16301</strain>
    </source>
</reference>
<dbReference type="Pfam" id="PF02627">
    <property type="entry name" value="CMD"/>
    <property type="match status" value="2"/>
</dbReference>
<dbReference type="PATRIC" id="fig|1440762.4.peg.3726"/>
<dbReference type="RefSeq" id="WP_046970538.1">
    <property type="nucleotide sequence ID" value="NZ_JPLA01000009.1"/>
</dbReference>
<feature type="domain" description="Carboxymuconolactone decarboxylase-like" evidence="1">
    <location>
        <begin position="27"/>
        <end position="110"/>
    </location>
</feature>
<dbReference type="OrthoDB" id="9802489at2"/>
<dbReference type="Proteomes" id="UP000035481">
    <property type="component" value="Unassembled WGS sequence"/>
</dbReference>
<feature type="domain" description="Carboxymuconolactone decarboxylase-like" evidence="1">
    <location>
        <begin position="163"/>
        <end position="245"/>
    </location>
</feature>
<protein>
    <submittedName>
        <fullName evidence="2">Carboxymuconolactone decarboxylase</fullName>
    </submittedName>
</protein>